<dbReference type="PROSITE" id="PS50921">
    <property type="entry name" value="ANTAR"/>
    <property type="match status" value="1"/>
</dbReference>
<accession>A0A7Y9DUE3</accession>
<dbReference type="SMART" id="SM01012">
    <property type="entry name" value="ANTAR"/>
    <property type="match status" value="1"/>
</dbReference>
<gene>
    <name evidence="5" type="ORF">BJ983_001681</name>
</gene>
<proteinExistence type="predicted"/>
<reference evidence="5 6" key="1">
    <citation type="submission" date="2020-07" db="EMBL/GenBank/DDBJ databases">
        <title>Sequencing the genomes of 1000 actinobacteria strains.</title>
        <authorList>
            <person name="Klenk H.-P."/>
        </authorList>
    </citation>
    <scope>NUCLEOTIDE SEQUENCE [LARGE SCALE GENOMIC DNA]</scope>
    <source>
        <strain evidence="5 6">DSM 45772</strain>
    </source>
</reference>
<dbReference type="InterPro" id="IPR005561">
    <property type="entry name" value="ANTAR"/>
</dbReference>
<dbReference type="RefSeq" id="WP_179793394.1">
    <property type="nucleotide sequence ID" value="NZ_BAABHP010000017.1"/>
</dbReference>
<dbReference type="Gene3D" id="1.10.10.10">
    <property type="entry name" value="Winged helix-like DNA-binding domain superfamily/Winged helix DNA-binding domain"/>
    <property type="match status" value="1"/>
</dbReference>
<dbReference type="Pfam" id="PF03861">
    <property type="entry name" value="ANTAR"/>
    <property type="match status" value="1"/>
</dbReference>
<evidence type="ECO:0000313" key="5">
    <source>
        <dbReference type="EMBL" id="NYD35579.1"/>
    </source>
</evidence>
<dbReference type="InterPro" id="IPR029016">
    <property type="entry name" value="GAF-like_dom_sf"/>
</dbReference>
<keyword evidence="1" id="KW-0805">Transcription regulation</keyword>
<dbReference type="GO" id="GO:0003723">
    <property type="term" value="F:RNA binding"/>
    <property type="evidence" value="ECO:0007669"/>
    <property type="project" value="InterPro"/>
</dbReference>
<keyword evidence="2" id="KW-0804">Transcription</keyword>
<feature type="region of interest" description="Disordered" evidence="3">
    <location>
        <begin position="1"/>
        <end position="31"/>
    </location>
</feature>
<dbReference type="Proteomes" id="UP000535890">
    <property type="component" value="Unassembled WGS sequence"/>
</dbReference>
<dbReference type="AlphaFoldDB" id="A0A7Y9DUE3"/>
<dbReference type="InterPro" id="IPR036388">
    <property type="entry name" value="WH-like_DNA-bd_sf"/>
</dbReference>
<dbReference type="SUPFAM" id="SSF55781">
    <property type="entry name" value="GAF domain-like"/>
    <property type="match status" value="1"/>
</dbReference>
<dbReference type="SUPFAM" id="SSF52172">
    <property type="entry name" value="CheY-like"/>
    <property type="match status" value="1"/>
</dbReference>
<evidence type="ECO:0000256" key="3">
    <source>
        <dbReference type="SAM" id="MobiDB-lite"/>
    </source>
</evidence>
<dbReference type="InterPro" id="IPR012074">
    <property type="entry name" value="GAF_ANTAR"/>
</dbReference>
<organism evidence="5 6">
    <name type="scientific">Actinomycetospora corticicola</name>
    <dbReference type="NCBI Taxonomy" id="663602"/>
    <lineage>
        <taxon>Bacteria</taxon>
        <taxon>Bacillati</taxon>
        <taxon>Actinomycetota</taxon>
        <taxon>Actinomycetes</taxon>
        <taxon>Pseudonocardiales</taxon>
        <taxon>Pseudonocardiaceae</taxon>
        <taxon>Actinomycetospora</taxon>
    </lineage>
</organism>
<dbReference type="InterPro" id="IPR011006">
    <property type="entry name" value="CheY-like_superfamily"/>
</dbReference>
<keyword evidence="6" id="KW-1185">Reference proteome</keyword>
<evidence type="ECO:0000256" key="1">
    <source>
        <dbReference type="ARBA" id="ARBA00023015"/>
    </source>
</evidence>
<feature type="compositionally biased region" description="Basic and acidic residues" evidence="3">
    <location>
        <begin position="1"/>
        <end position="16"/>
    </location>
</feature>
<protein>
    <submittedName>
        <fullName evidence="5">GAF domain-containing protein</fullName>
    </submittedName>
</protein>
<evidence type="ECO:0000313" key="6">
    <source>
        <dbReference type="Proteomes" id="UP000535890"/>
    </source>
</evidence>
<sequence>MTTERDWQAARRRFVEDTEGAGGGASRNGGSRTLVAELGPLGDQFLALARDLFSVPPEAGVLGVLERIVERAHDLAPGASMVSVTLREANGSFHTPVETDALATRADHIQYETGEGPCVEAVADSSSGSTHSRDLARDPRYPRFGPRVAQLGMTAVVATGMFPESDLPRLGALNYYFSSAEHLDDVDEDMMLLLAAHGAVALQAAQRVEAERLRTAQLTDALQSRDVIGQAKGILMQRRGVDADEAFDILRRASQDLNVKIRDIATTIASRRAEL</sequence>
<evidence type="ECO:0000256" key="2">
    <source>
        <dbReference type="ARBA" id="ARBA00023163"/>
    </source>
</evidence>
<evidence type="ECO:0000259" key="4">
    <source>
        <dbReference type="PROSITE" id="PS50921"/>
    </source>
</evidence>
<feature type="domain" description="ANTAR" evidence="4">
    <location>
        <begin position="208"/>
        <end position="269"/>
    </location>
</feature>
<dbReference type="Gene3D" id="3.30.450.40">
    <property type="match status" value="1"/>
</dbReference>
<name>A0A7Y9DUE3_9PSEU</name>
<dbReference type="EMBL" id="JACCBN010000001">
    <property type="protein sequence ID" value="NYD35579.1"/>
    <property type="molecule type" value="Genomic_DNA"/>
</dbReference>
<comment type="caution">
    <text evidence="5">The sequence shown here is derived from an EMBL/GenBank/DDBJ whole genome shotgun (WGS) entry which is preliminary data.</text>
</comment>
<dbReference type="PIRSF" id="PIRSF036625">
    <property type="entry name" value="GAF_ANTAR"/>
    <property type="match status" value="1"/>
</dbReference>